<feature type="domain" description="HTH tetR-type" evidence="2">
    <location>
        <begin position="11"/>
        <end position="48"/>
    </location>
</feature>
<dbReference type="InterPro" id="IPR001647">
    <property type="entry name" value="HTH_TetR"/>
</dbReference>
<keyword evidence="1" id="KW-0238">DNA-binding</keyword>
<dbReference type="AlphaFoldDB" id="A0A3B0S721"/>
<proteinExistence type="predicted"/>
<dbReference type="SUPFAM" id="SSF46689">
    <property type="entry name" value="Homeodomain-like"/>
    <property type="match status" value="1"/>
</dbReference>
<name>A0A3B0S721_9ZZZZ</name>
<gene>
    <name evidence="3" type="ORF">MNBD_ALPHA08-695</name>
</gene>
<accession>A0A3B0S721</accession>
<dbReference type="InterPro" id="IPR009057">
    <property type="entry name" value="Homeodomain-like_sf"/>
</dbReference>
<evidence type="ECO:0000256" key="1">
    <source>
        <dbReference type="ARBA" id="ARBA00023125"/>
    </source>
</evidence>
<dbReference type="EMBL" id="UOEC01000132">
    <property type="protein sequence ID" value="VAV96208.1"/>
    <property type="molecule type" value="Genomic_DNA"/>
</dbReference>
<evidence type="ECO:0000313" key="3">
    <source>
        <dbReference type="EMBL" id="VAV96208.1"/>
    </source>
</evidence>
<dbReference type="Gene3D" id="1.10.357.10">
    <property type="entry name" value="Tetracycline Repressor, domain 2"/>
    <property type="match status" value="1"/>
</dbReference>
<dbReference type="Pfam" id="PF00440">
    <property type="entry name" value="TetR_N"/>
    <property type="match status" value="1"/>
</dbReference>
<evidence type="ECO:0000259" key="2">
    <source>
        <dbReference type="Pfam" id="PF00440"/>
    </source>
</evidence>
<reference evidence="3" key="1">
    <citation type="submission" date="2018-06" db="EMBL/GenBank/DDBJ databases">
        <authorList>
            <person name="Zhirakovskaya E."/>
        </authorList>
    </citation>
    <scope>NUCLEOTIDE SEQUENCE</scope>
</reference>
<sequence length="180" mass="20670">MSKRLTKTGWLDHGLEALADDGPQGLTVEAMCERAQKTRGSFYHHFESAGDFQKQLLLWWEKTYTRDLIDKVDRLGQPGQKLDYLNQLAAHLDPRIEQAFRRLAARSNDAALTCRRVDDTRIAYLARLYARTPRFSDEDAQMLARIEYAAWVGFQLIAPDAKADEMLEMYQGFLKLTGRG</sequence>
<organism evidence="3">
    <name type="scientific">hydrothermal vent metagenome</name>
    <dbReference type="NCBI Taxonomy" id="652676"/>
    <lineage>
        <taxon>unclassified sequences</taxon>
        <taxon>metagenomes</taxon>
        <taxon>ecological metagenomes</taxon>
    </lineage>
</organism>
<protein>
    <recommendedName>
        <fullName evidence="2">HTH tetR-type domain-containing protein</fullName>
    </recommendedName>
</protein>
<dbReference type="GO" id="GO:0003677">
    <property type="term" value="F:DNA binding"/>
    <property type="evidence" value="ECO:0007669"/>
    <property type="project" value="UniProtKB-KW"/>
</dbReference>